<dbReference type="OrthoDB" id="9972657at2759"/>
<dbReference type="FunCoup" id="A0A4V1M448">
    <property type="interactions" value="280"/>
</dbReference>
<dbReference type="AlphaFoldDB" id="A0A4V1M448"/>
<dbReference type="InterPro" id="IPR013641">
    <property type="entry name" value="KTI12/PSTK"/>
</dbReference>
<dbReference type="Pfam" id="PF08433">
    <property type="entry name" value="KTI12"/>
    <property type="match status" value="1"/>
</dbReference>
<dbReference type="InterPro" id="IPR027417">
    <property type="entry name" value="P-loop_NTPase"/>
</dbReference>
<protein>
    <recommendedName>
        <fullName evidence="6">Protein KTI12</fullName>
    </recommendedName>
</protein>
<evidence type="ECO:0008006" key="6">
    <source>
        <dbReference type="Google" id="ProtNLM"/>
    </source>
</evidence>
<dbReference type="PANTHER" id="PTHR12435">
    <property type="match status" value="1"/>
</dbReference>
<dbReference type="Gene3D" id="3.40.50.300">
    <property type="entry name" value="P-loop containing nucleotide triphosphate hydrolases"/>
    <property type="match status" value="1"/>
</dbReference>
<proteinExistence type="inferred from homology"/>
<evidence type="ECO:0000256" key="3">
    <source>
        <dbReference type="ARBA" id="ARBA00025768"/>
    </source>
</evidence>
<dbReference type="VEuPathDB" id="FungiDB:TREMEDRAFT_24439"/>
<accession>A0A4V1M448</accession>
<keyword evidence="1" id="KW-0547">Nucleotide-binding</keyword>
<evidence type="ECO:0000313" key="5">
    <source>
        <dbReference type="Proteomes" id="UP000289152"/>
    </source>
</evidence>
<dbReference type="SUPFAM" id="SSF52540">
    <property type="entry name" value="P-loop containing nucleoside triphosphate hydrolases"/>
    <property type="match status" value="1"/>
</dbReference>
<evidence type="ECO:0000256" key="1">
    <source>
        <dbReference type="ARBA" id="ARBA00022741"/>
    </source>
</evidence>
<reference evidence="4 5" key="1">
    <citation type="submission" date="2016-06" db="EMBL/GenBank/DDBJ databases">
        <title>Evolution of pathogenesis and genome organization in the Tremellales.</title>
        <authorList>
            <person name="Cuomo C."/>
            <person name="Litvintseva A."/>
            <person name="Heitman J."/>
            <person name="Chen Y."/>
            <person name="Sun S."/>
            <person name="Springer D."/>
            <person name="Dromer F."/>
            <person name="Young S."/>
            <person name="Zeng Q."/>
            <person name="Chapman S."/>
            <person name="Gujja S."/>
            <person name="Saif S."/>
            <person name="Birren B."/>
        </authorList>
    </citation>
    <scope>NUCLEOTIDE SEQUENCE [LARGE SCALE GENOMIC DNA]</scope>
    <source>
        <strain evidence="4 5">ATCC 28783</strain>
    </source>
</reference>
<dbReference type="STRING" id="5217.A0A4V1M448"/>
<evidence type="ECO:0000256" key="2">
    <source>
        <dbReference type="ARBA" id="ARBA00022840"/>
    </source>
</evidence>
<dbReference type="Proteomes" id="UP000289152">
    <property type="component" value="Unassembled WGS sequence"/>
</dbReference>
<dbReference type="GO" id="GO:0005524">
    <property type="term" value="F:ATP binding"/>
    <property type="evidence" value="ECO:0007669"/>
    <property type="project" value="UniProtKB-KW"/>
</dbReference>
<organism evidence="4 5">
    <name type="scientific">Tremella mesenterica</name>
    <name type="common">Jelly fungus</name>
    <dbReference type="NCBI Taxonomy" id="5217"/>
    <lineage>
        <taxon>Eukaryota</taxon>
        <taxon>Fungi</taxon>
        <taxon>Dikarya</taxon>
        <taxon>Basidiomycota</taxon>
        <taxon>Agaricomycotina</taxon>
        <taxon>Tremellomycetes</taxon>
        <taxon>Tremellales</taxon>
        <taxon>Tremellaceae</taxon>
        <taxon>Tremella</taxon>
    </lineage>
</organism>
<dbReference type="InParanoid" id="A0A4V1M448"/>
<comment type="caution">
    <text evidence="4">The sequence shown here is derived from an EMBL/GenBank/DDBJ whole genome shotgun (WGS) entry which is preliminary data.</text>
</comment>
<comment type="similarity">
    <text evidence="3">Belongs to the KTI12 family.</text>
</comment>
<sequence>MALVTLVGYPCSGKSTLASKLKIEFEARLSDSSYSGPKLSVVIISDESCHVPRTVYDDSKSEKSGRATLFASLTRALGPNTIVICDSLNYIKGFRYQMYCSAREAHARVCTVHIATPAEQCVKWHERRGECSYVPSTFENLIMRFEEPSSMVRWDSPLYLILHSDPIPFSSIFETITKGFKAPPTAAVKRNAAPPPNTMQVLSGTTSHIISTLLTHLNAIPTSTSFSIPSPPASPDTNLVLHLPMRRVLLPELQRLKRQFEGVQTRAQASNGMAAGNWSENEVASAFVKFLEIQWDTVQ</sequence>
<keyword evidence="2" id="KW-0067">ATP-binding</keyword>
<keyword evidence="5" id="KW-1185">Reference proteome</keyword>
<dbReference type="EMBL" id="SDIL01000036">
    <property type="protein sequence ID" value="RXK39117.1"/>
    <property type="molecule type" value="Genomic_DNA"/>
</dbReference>
<name>A0A4V1M448_TREME</name>
<gene>
    <name evidence="4" type="ORF">M231_03622</name>
</gene>
<evidence type="ECO:0000313" key="4">
    <source>
        <dbReference type="EMBL" id="RXK39117.1"/>
    </source>
</evidence>